<evidence type="ECO:0000256" key="1">
    <source>
        <dbReference type="SAM" id="SignalP"/>
    </source>
</evidence>
<evidence type="ECO:0000313" key="4">
    <source>
        <dbReference type="Proteomes" id="UP000095284"/>
    </source>
</evidence>
<feature type="signal peptide" evidence="1">
    <location>
        <begin position="1"/>
        <end position="18"/>
    </location>
</feature>
<gene>
    <name evidence="2" type="ORF">BXYJ_LOCUS12233</name>
</gene>
<dbReference type="WBParaSite" id="BXY_0230600.1">
    <property type="protein sequence ID" value="BXY_0230600.1"/>
    <property type="gene ID" value="BXY_0230600"/>
</dbReference>
<sequence length="171" mass="20143">MRALQLVAIVVLCNQGEALGTNGLRNSFFETFPEDVQASIRAHVPDLLARLNKYEIRHLLKLIHVRTDSQRLRILSRYPTLYKKVIGYAVDCVAKIRRMKSETKKVLETLFLVIPDLVLRPERTETREKTLRFFDDYDNINERDRQVIRELFPNIDTLRNGLSRHYSNFLE</sequence>
<dbReference type="AlphaFoldDB" id="A0A1I7RNL9"/>
<dbReference type="EMBL" id="CAJFDI010000005">
    <property type="protein sequence ID" value="CAD5232142.1"/>
    <property type="molecule type" value="Genomic_DNA"/>
</dbReference>
<evidence type="ECO:0000313" key="5">
    <source>
        <dbReference type="Proteomes" id="UP000659654"/>
    </source>
</evidence>
<dbReference type="Proteomes" id="UP000659654">
    <property type="component" value="Unassembled WGS sequence"/>
</dbReference>
<dbReference type="Proteomes" id="UP000582659">
    <property type="component" value="Unassembled WGS sequence"/>
</dbReference>
<dbReference type="SMR" id="A0A1I7RNL9"/>
<evidence type="ECO:0000313" key="6">
    <source>
        <dbReference type="WBParaSite" id="BXY_0230600.1"/>
    </source>
</evidence>
<proteinExistence type="predicted"/>
<accession>A0A1I7RNL9</accession>
<reference evidence="6" key="1">
    <citation type="submission" date="2016-11" db="UniProtKB">
        <authorList>
            <consortium name="WormBaseParasite"/>
        </authorList>
    </citation>
    <scope>IDENTIFICATION</scope>
</reference>
<feature type="chain" id="PRO_5035359272" evidence="1">
    <location>
        <begin position="19"/>
        <end position="171"/>
    </location>
</feature>
<name>A0A1I7RNL9_BURXY</name>
<keyword evidence="5" id="KW-1185">Reference proteome</keyword>
<dbReference type="Proteomes" id="UP000095284">
    <property type="component" value="Unplaced"/>
</dbReference>
<dbReference type="EMBL" id="CAJFCV020000005">
    <property type="protein sequence ID" value="CAG9124150.1"/>
    <property type="molecule type" value="Genomic_DNA"/>
</dbReference>
<dbReference type="OrthoDB" id="10366052at2759"/>
<evidence type="ECO:0000313" key="3">
    <source>
        <dbReference type="EMBL" id="CAG9124150.1"/>
    </source>
</evidence>
<protein>
    <submittedName>
        <fullName evidence="2">(pine wood nematode) hypothetical protein</fullName>
    </submittedName>
</protein>
<organism evidence="4 6">
    <name type="scientific">Bursaphelenchus xylophilus</name>
    <name type="common">Pinewood nematode worm</name>
    <name type="synonym">Aphelenchoides xylophilus</name>
    <dbReference type="NCBI Taxonomy" id="6326"/>
    <lineage>
        <taxon>Eukaryota</taxon>
        <taxon>Metazoa</taxon>
        <taxon>Ecdysozoa</taxon>
        <taxon>Nematoda</taxon>
        <taxon>Chromadorea</taxon>
        <taxon>Rhabditida</taxon>
        <taxon>Tylenchina</taxon>
        <taxon>Tylenchomorpha</taxon>
        <taxon>Aphelenchoidea</taxon>
        <taxon>Aphelenchoididae</taxon>
        <taxon>Bursaphelenchus</taxon>
    </lineage>
</organism>
<keyword evidence="1" id="KW-0732">Signal</keyword>
<evidence type="ECO:0000313" key="2">
    <source>
        <dbReference type="EMBL" id="CAD5232142.1"/>
    </source>
</evidence>
<reference evidence="3" key="2">
    <citation type="submission" date="2020-08" db="EMBL/GenBank/DDBJ databases">
        <authorList>
            <person name="Kikuchi T."/>
        </authorList>
    </citation>
    <scope>NUCLEOTIDE SEQUENCE</scope>
    <source>
        <strain evidence="2">Ka4C1</strain>
    </source>
</reference>